<proteinExistence type="predicted"/>
<dbReference type="InterPro" id="IPR004358">
    <property type="entry name" value="Sig_transdc_His_kin-like_C"/>
</dbReference>
<dbReference type="Gene3D" id="1.10.287.130">
    <property type="match status" value="1"/>
</dbReference>
<feature type="domain" description="PAS" evidence="13">
    <location>
        <begin position="32"/>
        <end position="88"/>
    </location>
</feature>
<dbReference type="Pfam" id="PF08448">
    <property type="entry name" value="PAS_4"/>
    <property type="match status" value="1"/>
</dbReference>
<dbReference type="Proteomes" id="UP000252355">
    <property type="component" value="Unassembled WGS sequence"/>
</dbReference>
<evidence type="ECO:0000256" key="1">
    <source>
        <dbReference type="ARBA" id="ARBA00000085"/>
    </source>
</evidence>
<dbReference type="InterPro" id="IPR003594">
    <property type="entry name" value="HATPase_dom"/>
</dbReference>
<dbReference type="SUPFAM" id="SSF52172">
    <property type="entry name" value="CheY-like"/>
    <property type="match status" value="1"/>
</dbReference>
<dbReference type="InterPro" id="IPR013656">
    <property type="entry name" value="PAS_4"/>
</dbReference>
<dbReference type="SUPFAM" id="SSF55874">
    <property type="entry name" value="ATPase domain of HSP90 chaperone/DNA topoisomerase II/histidine kinase"/>
    <property type="match status" value="1"/>
</dbReference>
<dbReference type="GO" id="GO:0000155">
    <property type="term" value="F:phosphorelay sensor kinase activity"/>
    <property type="evidence" value="ECO:0007669"/>
    <property type="project" value="InterPro"/>
</dbReference>
<evidence type="ECO:0000256" key="2">
    <source>
        <dbReference type="ARBA" id="ARBA00012438"/>
    </source>
</evidence>
<dbReference type="SMART" id="SM00387">
    <property type="entry name" value="HATPase_c"/>
    <property type="match status" value="1"/>
</dbReference>
<dbReference type="NCBIfam" id="TIGR00229">
    <property type="entry name" value="sensory_box"/>
    <property type="match status" value="1"/>
</dbReference>
<dbReference type="PANTHER" id="PTHR43065">
    <property type="entry name" value="SENSOR HISTIDINE KINASE"/>
    <property type="match status" value="1"/>
</dbReference>
<feature type="domain" description="PAC" evidence="14">
    <location>
        <begin position="103"/>
        <end position="153"/>
    </location>
</feature>
<dbReference type="Gene3D" id="3.30.565.10">
    <property type="entry name" value="Histidine kinase-like ATPase, C-terminal domain"/>
    <property type="match status" value="1"/>
</dbReference>
<evidence type="ECO:0000259" key="12">
    <source>
        <dbReference type="PROSITE" id="PS50110"/>
    </source>
</evidence>
<dbReference type="Gene3D" id="3.40.50.2300">
    <property type="match status" value="1"/>
</dbReference>
<dbReference type="InterPro" id="IPR001789">
    <property type="entry name" value="Sig_transdc_resp-reg_receiver"/>
</dbReference>
<evidence type="ECO:0000313" key="16">
    <source>
        <dbReference type="Proteomes" id="UP000252355"/>
    </source>
</evidence>
<evidence type="ECO:0000256" key="9">
    <source>
        <dbReference type="PROSITE-ProRule" id="PRU00169"/>
    </source>
</evidence>
<evidence type="ECO:0000256" key="4">
    <source>
        <dbReference type="ARBA" id="ARBA00022679"/>
    </source>
</evidence>
<evidence type="ECO:0000256" key="3">
    <source>
        <dbReference type="ARBA" id="ARBA00022553"/>
    </source>
</evidence>
<dbReference type="PROSITE" id="PS50113">
    <property type="entry name" value="PAC"/>
    <property type="match status" value="1"/>
</dbReference>
<dbReference type="InterPro" id="IPR035965">
    <property type="entry name" value="PAS-like_dom_sf"/>
</dbReference>
<evidence type="ECO:0000256" key="6">
    <source>
        <dbReference type="ARBA" id="ARBA00022777"/>
    </source>
</evidence>
<feature type="modified residue" description="4-aspartylphosphate" evidence="9">
    <location>
        <position position="462"/>
    </location>
</feature>
<dbReference type="PANTHER" id="PTHR43065:SF46">
    <property type="entry name" value="C4-DICARBOXYLATE TRANSPORT SENSOR PROTEIN DCTB"/>
    <property type="match status" value="1"/>
</dbReference>
<dbReference type="InterPro" id="IPR036890">
    <property type="entry name" value="HATPase_C_sf"/>
</dbReference>
<dbReference type="PRINTS" id="PR00344">
    <property type="entry name" value="BCTRLSENSOR"/>
</dbReference>
<dbReference type="InterPro" id="IPR000700">
    <property type="entry name" value="PAS-assoc_C"/>
</dbReference>
<evidence type="ECO:0000259" key="11">
    <source>
        <dbReference type="PROSITE" id="PS50109"/>
    </source>
</evidence>
<dbReference type="InterPro" id="IPR036097">
    <property type="entry name" value="HisK_dim/P_sf"/>
</dbReference>
<comment type="caution">
    <text evidence="15">The sequence shown here is derived from an EMBL/GenBank/DDBJ whole genome shotgun (WGS) entry which is preliminary data.</text>
</comment>
<dbReference type="AlphaFoldDB" id="A0A367ZT98"/>
<dbReference type="PROSITE" id="PS50109">
    <property type="entry name" value="HIS_KIN"/>
    <property type="match status" value="1"/>
</dbReference>
<dbReference type="InterPro" id="IPR011006">
    <property type="entry name" value="CheY-like_superfamily"/>
</dbReference>
<comment type="catalytic activity">
    <reaction evidence="1">
        <text>ATP + protein L-histidine = ADP + protein N-phospho-L-histidine.</text>
        <dbReference type="EC" id="2.7.13.3"/>
    </reaction>
</comment>
<evidence type="ECO:0000256" key="8">
    <source>
        <dbReference type="ARBA" id="ARBA00023012"/>
    </source>
</evidence>
<dbReference type="Gene3D" id="3.30.450.20">
    <property type="entry name" value="PAS domain"/>
    <property type="match status" value="1"/>
</dbReference>
<organism evidence="15 16">
    <name type="scientific">Candidatus Ozemobacter sibiricus</name>
    <dbReference type="NCBI Taxonomy" id="2268124"/>
    <lineage>
        <taxon>Bacteria</taxon>
        <taxon>Candidatus Ozemobacteria</taxon>
        <taxon>Candidatus Ozemobacterales</taxon>
        <taxon>Candidatus Ozemobacteraceae</taxon>
        <taxon>Candidatus Ozemobacter</taxon>
    </lineage>
</organism>
<keyword evidence="6 15" id="KW-0418">Kinase</keyword>
<sequence>MEAENARLQEELKQRTRQAEAEQQRAQQLARLSAEFQTVLDAAPDRITCLDRDLRLTWANRAAARVAGLEIGEMVGQPCYRVFFHLEDICPNCPVERSFRTGQQEQDRMADRAGRTWDLRTAPILAEDGRIIGVIEVGRDITQSLHLEEQIQQTQKMEAIGQLAGGVAHDFNNIVSAIIGFAELALMDLAGDSPLHTPLQQILEAAHRARVLTQSLLVFSRRKPVALKREDLNRILTKFQPILRRLLREDIDLRVQPCPGELWIEADQTQIEQVIMNLTTNARDAMPQGGTITLSTTRLRLDPALRRSMGLPDTPEQALLACTDTGTGIPESLRAKIFEPFFTTKAPGKGTGLGLPTVYGIVQQHHGHLTWHSETGKGTEFRVYLPICPSTAAAETAPAPAARPLPRGRETILLAEDFPNMRAVTKAVLTRFGYRVLEAADGVEALDLFQREAGAIDLVLLDGIMPRKNGLEVFKAIRATHPHQKILFMTGYIDELASLDQLADPKITVLQKPVAPSLLLNKVRELLDEGT</sequence>
<protein>
    <recommendedName>
        <fullName evidence="2">histidine kinase</fullName>
        <ecNumber evidence="2">2.7.13.3</ecNumber>
    </recommendedName>
</protein>
<evidence type="ECO:0000256" key="5">
    <source>
        <dbReference type="ARBA" id="ARBA00022741"/>
    </source>
</evidence>
<keyword evidence="8" id="KW-0902">Two-component regulatory system</keyword>
<dbReference type="Pfam" id="PF00512">
    <property type="entry name" value="HisKA"/>
    <property type="match status" value="1"/>
</dbReference>
<feature type="domain" description="Histidine kinase" evidence="11">
    <location>
        <begin position="166"/>
        <end position="389"/>
    </location>
</feature>
<dbReference type="CDD" id="cd00082">
    <property type="entry name" value="HisKA"/>
    <property type="match status" value="1"/>
</dbReference>
<dbReference type="SMART" id="SM00091">
    <property type="entry name" value="PAS"/>
    <property type="match status" value="1"/>
</dbReference>
<evidence type="ECO:0000259" key="13">
    <source>
        <dbReference type="PROSITE" id="PS50112"/>
    </source>
</evidence>
<keyword evidence="3 9" id="KW-0597">Phosphoprotein</keyword>
<dbReference type="Pfam" id="PF00072">
    <property type="entry name" value="Response_reg"/>
    <property type="match status" value="1"/>
</dbReference>
<feature type="region of interest" description="Disordered" evidence="10">
    <location>
        <begin position="1"/>
        <end position="20"/>
    </location>
</feature>
<gene>
    <name evidence="15" type="ORF">OZSIB_2234</name>
</gene>
<keyword evidence="7" id="KW-0067">ATP-binding</keyword>
<keyword evidence="4" id="KW-0808">Transferase</keyword>
<feature type="domain" description="Response regulatory" evidence="12">
    <location>
        <begin position="411"/>
        <end position="527"/>
    </location>
</feature>
<dbReference type="PROSITE" id="PS50112">
    <property type="entry name" value="PAS"/>
    <property type="match status" value="1"/>
</dbReference>
<evidence type="ECO:0000259" key="14">
    <source>
        <dbReference type="PROSITE" id="PS50113"/>
    </source>
</evidence>
<evidence type="ECO:0000256" key="7">
    <source>
        <dbReference type="ARBA" id="ARBA00022840"/>
    </source>
</evidence>
<reference evidence="15 16" key="1">
    <citation type="submission" date="2018-05" db="EMBL/GenBank/DDBJ databases">
        <title>A metagenomic window into the 2 km-deep terrestrial subsurface aquifer revealed taxonomically and functionally diverse microbial community comprising novel uncultured bacterial lineages.</title>
        <authorList>
            <person name="Kadnikov V.V."/>
            <person name="Mardanov A.V."/>
            <person name="Beletsky A.V."/>
            <person name="Banks D."/>
            <person name="Pimenov N.V."/>
            <person name="Frank Y.A."/>
            <person name="Karnachuk O.V."/>
            <person name="Ravin N.V."/>
        </authorList>
    </citation>
    <scope>NUCLEOTIDE SEQUENCE [LARGE SCALE GENOMIC DNA]</scope>
    <source>
        <strain evidence="15">BY5</strain>
    </source>
</reference>
<keyword evidence="5" id="KW-0547">Nucleotide-binding</keyword>
<name>A0A367ZT98_9BACT</name>
<dbReference type="CDD" id="cd00156">
    <property type="entry name" value="REC"/>
    <property type="match status" value="1"/>
</dbReference>
<evidence type="ECO:0000256" key="10">
    <source>
        <dbReference type="SAM" id="MobiDB-lite"/>
    </source>
</evidence>
<dbReference type="SUPFAM" id="SSF47384">
    <property type="entry name" value="Homodimeric domain of signal transducing histidine kinase"/>
    <property type="match status" value="1"/>
</dbReference>
<dbReference type="InterPro" id="IPR003661">
    <property type="entry name" value="HisK_dim/P_dom"/>
</dbReference>
<dbReference type="EC" id="2.7.13.3" evidence="2"/>
<dbReference type="SMART" id="SM00388">
    <property type="entry name" value="HisKA"/>
    <property type="match status" value="1"/>
</dbReference>
<evidence type="ECO:0000313" key="15">
    <source>
        <dbReference type="EMBL" id="RCK81365.1"/>
    </source>
</evidence>
<accession>A0A367ZT98</accession>
<dbReference type="GO" id="GO:0005524">
    <property type="term" value="F:ATP binding"/>
    <property type="evidence" value="ECO:0007669"/>
    <property type="project" value="UniProtKB-KW"/>
</dbReference>
<dbReference type="InterPro" id="IPR005467">
    <property type="entry name" value="His_kinase_dom"/>
</dbReference>
<dbReference type="PROSITE" id="PS50110">
    <property type="entry name" value="RESPONSE_REGULATORY"/>
    <property type="match status" value="1"/>
</dbReference>
<dbReference type="EMBL" id="QOQW01000002">
    <property type="protein sequence ID" value="RCK81365.1"/>
    <property type="molecule type" value="Genomic_DNA"/>
</dbReference>
<dbReference type="SMART" id="SM00448">
    <property type="entry name" value="REC"/>
    <property type="match status" value="1"/>
</dbReference>
<dbReference type="SUPFAM" id="SSF55785">
    <property type="entry name" value="PYP-like sensor domain (PAS domain)"/>
    <property type="match status" value="1"/>
</dbReference>
<dbReference type="Pfam" id="PF02518">
    <property type="entry name" value="HATPase_c"/>
    <property type="match status" value="1"/>
</dbReference>
<dbReference type="CDD" id="cd00130">
    <property type="entry name" value="PAS"/>
    <property type="match status" value="1"/>
</dbReference>
<dbReference type="InterPro" id="IPR000014">
    <property type="entry name" value="PAS"/>
</dbReference>